<sequence>MGPTSNHEAQNSYCSRGGVWSSRSAFVQNSKLKLEIACLLQEGVAQQVAGAAASGNPLQGAGNPLETVQGVAQQLSGAVAGGNPFDGKNDPLDPWMSKLEAG</sequence>
<dbReference type="AlphaFoldDB" id="A0AAW1K224"/>
<reference evidence="2 3" key="1">
    <citation type="journal article" date="2024" name="BMC Genomics">
        <title>De novo assembly and annotation of Popillia japonica's genome with initial clues to its potential as an invasive pest.</title>
        <authorList>
            <person name="Cucini C."/>
            <person name="Boschi S."/>
            <person name="Funari R."/>
            <person name="Cardaioli E."/>
            <person name="Iannotti N."/>
            <person name="Marturano G."/>
            <person name="Paoli F."/>
            <person name="Bruttini M."/>
            <person name="Carapelli A."/>
            <person name="Frati F."/>
            <person name="Nardi F."/>
        </authorList>
    </citation>
    <scope>NUCLEOTIDE SEQUENCE [LARGE SCALE GENOMIC DNA]</scope>
    <source>
        <strain evidence="2">DMR45628</strain>
    </source>
</reference>
<accession>A0AAW1K224</accession>
<name>A0AAW1K224_POPJA</name>
<comment type="caution">
    <text evidence="2">The sequence shown here is derived from an EMBL/GenBank/DDBJ whole genome shotgun (WGS) entry which is preliminary data.</text>
</comment>
<gene>
    <name evidence="2" type="ORF">QE152_g25446</name>
</gene>
<keyword evidence="3" id="KW-1185">Reference proteome</keyword>
<feature type="region of interest" description="Disordered" evidence="1">
    <location>
        <begin position="78"/>
        <end position="102"/>
    </location>
</feature>
<organism evidence="2 3">
    <name type="scientific">Popillia japonica</name>
    <name type="common">Japanese beetle</name>
    <dbReference type="NCBI Taxonomy" id="7064"/>
    <lineage>
        <taxon>Eukaryota</taxon>
        <taxon>Metazoa</taxon>
        <taxon>Ecdysozoa</taxon>
        <taxon>Arthropoda</taxon>
        <taxon>Hexapoda</taxon>
        <taxon>Insecta</taxon>
        <taxon>Pterygota</taxon>
        <taxon>Neoptera</taxon>
        <taxon>Endopterygota</taxon>
        <taxon>Coleoptera</taxon>
        <taxon>Polyphaga</taxon>
        <taxon>Scarabaeiformia</taxon>
        <taxon>Scarabaeidae</taxon>
        <taxon>Rutelinae</taxon>
        <taxon>Popillia</taxon>
    </lineage>
</organism>
<evidence type="ECO:0000256" key="1">
    <source>
        <dbReference type="SAM" id="MobiDB-lite"/>
    </source>
</evidence>
<evidence type="ECO:0000313" key="3">
    <source>
        <dbReference type="Proteomes" id="UP001458880"/>
    </source>
</evidence>
<evidence type="ECO:0000313" key="2">
    <source>
        <dbReference type="EMBL" id="KAK9711476.1"/>
    </source>
</evidence>
<dbReference type="EMBL" id="JASPKY010000279">
    <property type="protein sequence ID" value="KAK9711476.1"/>
    <property type="molecule type" value="Genomic_DNA"/>
</dbReference>
<protein>
    <submittedName>
        <fullName evidence="2">Uncharacterized protein</fullName>
    </submittedName>
</protein>
<proteinExistence type="predicted"/>
<dbReference type="Proteomes" id="UP001458880">
    <property type="component" value="Unassembled WGS sequence"/>
</dbReference>